<keyword evidence="4 7" id="KW-0472">Membrane</keyword>
<comment type="similarity">
    <text evidence="5">Belongs to the bacteriophage holin family. Cp-1 holin subfamily.</text>
</comment>
<evidence type="ECO:0000256" key="7">
    <source>
        <dbReference type="SAM" id="Phobius"/>
    </source>
</evidence>
<organism evidence="8 9">
    <name type="scientific">Cohnella suwonensis</name>
    <dbReference type="NCBI Taxonomy" id="696072"/>
    <lineage>
        <taxon>Bacteria</taxon>
        <taxon>Bacillati</taxon>
        <taxon>Bacillota</taxon>
        <taxon>Bacilli</taxon>
        <taxon>Bacillales</taxon>
        <taxon>Paenibacillaceae</taxon>
        <taxon>Cohnella</taxon>
    </lineage>
</organism>
<evidence type="ECO:0000256" key="1">
    <source>
        <dbReference type="ARBA" id="ARBA00004141"/>
    </source>
</evidence>
<evidence type="ECO:0000313" key="8">
    <source>
        <dbReference type="EMBL" id="MFC5471778.1"/>
    </source>
</evidence>
<feature type="transmembrane region" description="Helical" evidence="7">
    <location>
        <begin position="80"/>
        <end position="100"/>
    </location>
</feature>
<evidence type="ECO:0000256" key="4">
    <source>
        <dbReference type="ARBA" id="ARBA00023136"/>
    </source>
</evidence>
<evidence type="ECO:0000256" key="2">
    <source>
        <dbReference type="ARBA" id="ARBA00022692"/>
    </source>
</evidence>
<evidence type="ECO:0000256" key="3">
    <source>
        <dbReference type="ARBA" id="ARBA00022989"/>
    </source>
</evidence>
<dbReference type="Proteomes" id="UP001596105">
    <property type="component" value="Unassembled WGS sequence"/>
</dbReference>
<protein>
    <submittedName>
        <fullName evidence="8">Holin family protein</fullName>
    </submittedName>
</protein>
<reference evidence="9" key="1">
    <citation type="journal article" date="2019" name="Int. J. Syst. Evol. Microbiol.">
        <title>The Global Catalogue of Microorganisms (GCM) 10K type strain sequencing project: providing services to taxonomists for standard genome sequencing and annotation.</title>
        <authorList>
            <consortium name="The Broad Institute Genomics Platform"/>
            <consortium name="The Broad Institute Genome Sequencing Center for Infectious Disease"/>
            <person name="Wu L."/>
            <person name="Ma J."/>
        </authorList>
    </citation>
    <scope>NUCLEOTIDE SEQUENCE [LARGE SCALE GENOMIC DNA]</scope>
    <source>
        <strain evidence="9">CCUG 57113</strain>
    </source>
</reference>
<dbReference type="EMBL" id="JBHSMH010000111">
    <property type="protein sequence ID" value="MFC5471778.1"/>
    <property type="molecule type" value="Genomic_DNA"/>
</dbReference>
<name>A0ABW0M0V0_9BACL</name>
<evidence type="ECO:0000313" key="9">
    <source>
        <dbReference type="Proteomes" id="UP001596105"/>
    </source>
</evidence>
<evidence type="ECO:0000256" key="5">
    <source>
        <dbReference type="ARBA" id="ARBA00023600"/>
    </source>
</evidence>
<comment type="caution">
    <text evidence="8">The sequence shown here is derived from an EMBL/GenBank/DDBJ whole genome shotgun (WGS) entry which is preliminary data.</text>
</comment>
<evidence type="ECO:0000256" key="6">
    <source>
        <dbReference type="SAM" id="MobiDB-lite"/>
    </source>
</evidence>
<comment type="subcellular location">
    <subcellularLocation>
        <location evidence="1">Membrane</location>
        <topology evidence="1">Multi-pass membrane protein</topology>
    </subcellularLocation>
</comment>
<gene>
    <name evidence="8" type="ORF">ACFPPD_24160</name>
</gene>
<keyword evidence="9" id="KW-1185">Reference proteome</keyword>
<dbReference type="Pfam" id="PF05105">
    <property type="entry name" value="Phage_holin_4_1"/>
    <property type="match status" value="1"/>
</dbReference>
<dbReference type="RefSeq" id="WP_378083664.1">
    <property type="nucleotide sequence ID" value="NZ_JBHSMH010000111.1"/>
</dbReference>
<proteinExistence type="inferred from homology"/>
<keyword evidence="3 7" id="KW-1133">Transmembrane helix</keyword>
<sequence length="171" mass="18747">MQMQVGVLCALFGAAFSFSFGTWTESLTFLLVLMAIDYFTGVAAALREGTGLNSNFGFWGLLKKAMILLVMIIAHRLDVLLGVEAVMGSAVFFYIANELLSIIENYGRMGLPLPDRLKQIVSVLRDRAGDKAVEPKPGDDTEDKPVEKTEEKADDKLDNEPEDKPKQSGGE</sequence>
<dbReference type="NCBIfam" id="TIGR01593">
    <property type="entry name" value="holin_tox_secr"/>
    <property type="match status" value="1"/>
</dbReference>
<feature type="region of interest" description="Disordered" evidence="6">
    <location>
        <begin position="128"/>
        <end position="171"/>
    </location>
</feature>
<feature type="transmembrane region" description="Helical" evidence="7">
    <location>
        <begin position="58"/>
        <end position="74"/>
    </location>
</feature>
<feature type="transmembrane region" description="Helical" evidence="7">
    <location>
        <begin position="27"/>
        <end position="46"/>
    </location>
</feature>
<keyword evidence="2 7" id="KW-0812">Transmembrane</keyword>
<dbReference type="InterPro" id="IPR006480">
    <property type="entry name" value="Phage_holin_4_1"/>
</dbReference>
<accession>A0ABW0M0V0</accession>